<dbReference type="EMBL" id="CP001324">
    <property type="protein sequence ID" value="ACO61980.1"/>
    <property type="molecule type" value="Genomic_DNA"/>
</dbReference>
<organism evidence="3 4">
    <name type="scientific">Micromonas commoda (strain RCC299 / NOUM17 / CCMP2709)</name>
    <name type="common">Picoplanktonic green alga</name>
    <dbReference type="NCBI Taxonomy" id="296587"/>
    <lineage>
        <taxon>Eukaryota</taxon>
        <taxon>Viridiplantae</taxon>
        <taxon>Chlorophyta</taxon>
        <taxon>Mamiellophyceae</taxon>
        <taxon>Mamiellales</taxon>
        <taxon>Mamiellaceae</taxon>
        <taxon>Micromonas</taxon>
    </lineage>
</organism>
<name>C1E2V7_MICCC</name>
<feature type="signal peptide" evidence="2">
    <location>
        <begin position="1"/>
        <end position="23"/>
    </location>
</feature>
<feature type="transmembrane region" description="Helical" evidence="1">
    <location>
        <begin position="159"/>
        <end position="185"/>
    </location>
</feature>
<keyword evidence="1" id="KW-0472">Membrane</keyword>
<dbReference type="RefSeq" id="XP_002500722.1">
    <property type="nucleotide sequence ID" value="XM_002500676.1"/>
</dbReference>
<dbReference type="Proteomes" id="UP000002009">
    <property type="component" value="Chromosome 3"/>
</dbReference>
<evidence type="ECO:0000313" key="3">
    <source>
        <dbReference type="EMBL" id="ACO61980.1"/>
    </source>
</evidence>
<reference evidence="3 4" key="1">
    <citation type="journal article" date="2009" name="Science">
        <title>Green evolution and dynamic adaptations revealed by genomes of the marine picoeukaryotes Micromonas.</title>
        <authorList>
            <person name="Worden A.Z."/>
            <person name="Lee J.H."/>
            <person name="Mock T."/>
            <person name="Rouze P."/>
            <person name="Simmons M.P."/>
            <person name="Aerts A.L."/>
            <person name="Allen A.E."/>
            <person name="Cuvelier M.L."/>
            <person name="Derelle E."/>
            <person name="Everett M.V."/>
            <person name="Foulon E."/>
            <person name="Grimwood J."/>
            <person name="Gundlach H."/>
            <person name="Henrissat B."/>
            <person name="Napoli C."/>
            <person name="McDonald S.M."/>
            <person name="Parker M.S."/>
            <person name="Rombauts S."/>
            <person name="Salamov A."/>
            <person name="Von Dassow P."/>
            <person name="Badger J.H."/>
            <person name="Coutinho P.M."/>
            <person name="Demir E."/>
            <person name="Dubchak I."/>
            <person name="Gentemann C."/>
            <person name="Eikrem W."/>
            <person name="Gready J.E."/>
            <person name="John U."/>
            <person name="Lanier W."/>
            <person name="Lindquist E.A."/>
            <person name="Lucas S."/>
            <person name="Mayer K.F."/>
            <person name="Moreau H."/>
            <person name="Not F."/>
            <person name="Otillar R."/>
            <person name="Panaud O."/>
            <person name="Pangilinan J."/>
            <person name="Paulsen I."/>
            <person name="Piegu B."/>
            <person name="Poliakov A."/>
            <person name="Robbens S."/>
            <person name="Schmutz J."/>
            <person name="Toulza E."/>
            <person name="Wyss T."/>
            <person name="Zelensky A."/>
            <person name="Zhou K."/>
            <person name="Armbrust E.V."/>
            <person name="Bhattacharya D."/>
            <person name="Goodenough U.W."/>
            <person name="Van de Peer Y."/>
            <person name="Grigoriev I.V."/>
        </authorList>
    </citation>
    <scope>NUCLEOTIDE SEQUENCE [LARGE SCALE GENOMIC DNA]</scope>
    <source>
        <strain evidence="4">RCC299 / NOUM17</strain>
    </source>
</reference>
<evidence type="ECO:0000256" key="1">
    <source>
        <dbReference type="SAM" id="Phobius"/>
    </source>
</evidence>
<feature type="transmembrane region" description="Helical" evidence="1">
    <location>
        <begin position="116"/>
        <end position="138"/>
    </location>
</feature>
<dbReference type="InParanoid" id="C1E2V7"/>
<dbReference type="AlphaFoldDB" id="C1E2V7"/>
<keyword evidence="1" id="KW-0812">Transmembrane</keyword>
<evidence type="ECO:0000313" key="4">
    <source>
        <dbReference type="Proteomes" id="UP000002009"/>
    </source>
</evidence>
<sequence>MRFHASIAFATILVVSFAPGVHANKGSAVCGAYLPVDSAILADPTASPLDYSACKYGHMSVNDPSPAGEGCFSKPGGKCELCTRAQKYGDVRNHTCACITEAQRTKVRDRIKDSRLALGGVLLGMGALWLAHSVWVMTDEDRVERWGLGSRDGCGPGTYNAVNFVQFIFLPLALCAAGAAVVGVYTQDDSSYFNGCCMGYETCTV</sequence>
<evidence type="ECO:0000256" key="2">
    <source>
        <dbReference type="SAM" id="SignalP"/>
    </source>
</evidence>
<protein>
    <submittedName>
        <fullName evidence="3">Uncharacterized protein</fullName>
    </submittedName>
</protein>
<feature type="chain" id="PRO_5002906509" evidence="2">
    <location>
        <begin position="24"/>
        <end position="205"/>
    </location>
</feature>
<keyword evidence="4" id="KW-1185">Reference proteome</keyword>
<dbReference type="GeneID" id="8242344"/>
<accession>C1E2V7</accession>
<dbReference type="KEGG" id="mis:MICPUN_57382"/>
<proteinExistence type="predicted"/>
<keyword evidence="1" id="KW-1133">Transmembrane helix</keyword>
<keyword evidence="2" id="KW-0732">Signal</keyword>
<gene>
    <name evidence="3" type="ORF">MICPUN_57382</name>
</gene>